<dbReference type="SUPFAM" id="SSF52402">
    <property type="entry name" value="Adenine nucleotide alpha hydrolases-like"/>
    <property type="match status" value="1"/>
</dbReference>
<keyword evidence="3" id="KW-1185">Reference proteome</keyword>
<evidence type="ECO:0000259" key="1">
    <source>
        <dbReference type="Pfam" id="PF00582"/>
    </source>
</evidence>
<dbReference type="Proteomes" id="UP000234206">
    <property type="component" value="Unassembled WGS sequence"/>
</dbReference>
<accession>A0A2I1PCJ6</accession>
<sequence>MGCGRRGQVPGGDRPAALELRRARQRDRQAAGVRGDAVDDQVQDPYTVVVGVSETSKSPTALRWAAAQAAQNAGRLVAVRALPAATTTGTTTGVVAARVGSNEEQVLARAQLALEADVAEVLGPDHGAEVRLVRGGHRRVLLDQAEGADLLVIDAPRRMTGEPLFAQRLLADARCPVVVMPPAISGQPPGALEQAGRWLGGQAVRSAGLAGRPGFRPPLTPGA</sequence>
<evidence type="ECO:0000313" key="2">
    <source>
        <dbReference type="EMBL" id="PKZ42355.1"/>
    </source>
</evidence>
<dbReference type="AlphaFoldDB" id="A0A2I1PCJ6"/>
<gene>
    <name evidence="2" type="ORF">CYJ76_03445</name>
</gene>
<dbReference type="CDD" id="cd00293">
    <property type="entry name" value="USP-like"/>
    <property type="match status" value="1"/>
</dbReference>
<dbReference type="Pfam" id="PF00582">
    <property type="entry name" value="Usp"/>
    <property type="match status" value="1"/>
</dbReference>
<proteinExistence type="predicted"/>
<dbReference type="Gene3D" id="3.40.50.12370">
    <property type="match status" value="1"/>
</dbReference>
<evidence type="ECO:0000313" key="3">
    <source>
        <dbReference type="Proteomes" id="UP000234206"/>
    </source>
</evidence>
<reference evidence="2 3" key="1">
    <citation type="submission" date="2017-12" db="EMBL/GenBank/DDBJ databases">
        <title>Phylogenetic diversity of female urinary microbiome.</title>
        <authorList>
            <person name="Thomas-White K."/>
            <person name="Wolfe A.J."/>
        </authorList>
    </citation>
    <scope>NUCLEOTIDE SEQUENCE [LARGE SCALE GENOMIC DNA]</scope>
    <source>
        <strain evidence="2 3">UMB1298</strain>
    </source>
</reference>
<protein>
    <submittedName>
        <fullName evidence="2">Universal stress protein</fullName>
    </submittedName>
</protein>
<dbReference type="EMBL" id="PKIZ01000004">
    <property type="protein sequence ID" value="PKZ42355.1"/>
    <property type="molecule type" value="Genomic_DNA"/>
</dbReference>
<dbReference type="OrthoDB" id="3828911at2"/>
<organism evidence="2 3">
    <name type="scientific">Kytococcus schroeteri</name>
    <dbReference type="NCBI Taxonomy" id="138300"/>
    <lineage>
        <taxon>Bacteria</taxon>
        <taxon>Bacillati</taxon>
        <taxon>Actinomycetota</taxon>
        <taxon>Actinomycetes</taxon>
        <taxon>Micrococcales</taxon>
        <taxon>Kytococcaceae</taxon>
        <taxon>Kytococcus</taxon>
    </lineage>
</organism>
<feature type="domain" description="UspA" evidence="1">
    <location>
        <begin position="47"/>
        <end position="180"/>
    </location>
</feature>
<name>A0A2I1PCJ6_9MICO</name>
<comment type="caution">
    <text evidence="2">The sequence shown here is derived from an EMBL/GenBank/DDBJ whole genome shotgun (WGS) entry which is preliminary data.</text>
</comment>
<dbReference type="InterPro" id="IPR006016">
    <property type="entry name" value="UspA"/>
</dbReference>